<organism evidence="1 2">
    <name type="scientific">Catharanthus roseus</name>
    <name type="common">Madagascar periwinkle</name>
    <name type="synonym">Vinca rosea</name>
    <dbReference type="NCBI Taxonomy" id="4058"/>
    <lineage>
        <taxon>Eukaryota</taxon>
        <taxon>Viridiplantae</taxon>
        <taxon>Streptophyta</taxon>
        <taxon>Embryophyta</taxon>
        <taxon>Tracheophyta</taxon>
        <taxon>Spermatophyta</taxon>
        <taxon>Magnoliopsida</taxon>
        <taxon>eudicotyledons</taxon>
        <taxon>Gunneridae</taxon>
        <taxon>Pentapetalae</taxon>
        <taxon>asterids</taxon>
        <taxon>lamiids</taxon>
        <taxon>Gentianales</taxon>
        <taxon>Apocynaceae</taxon>
        <taxon>Rauvolfioideae</taxon>
        <taxon>Vinceae</taxon>
        <taxon>Catharanthinae</taxon>
        <taxon>Catharanthus</taxon>
    </lineage>
</organism>
<dbReference type="Proteomes" id="UP001060085">
    <property type="component" value="Linkage Group LG06"/>
</dbReference>
<evidence type="ECO:0000313" key="2">
    <source>
        <dbReference type="Proteomes" id="UP001060085"/>
    </source>
</evidence>
<dbReference type="EMBL" id="CM044706">
    <property type="protein sequence ID" value="KAI5660081.1"/>
    <property type="molecule type" value="Genomic_DNA"/>
</dbReference>
<comment type="caution">
    <text evidence="1">The sequence shown here is derived from an EMBL/GenBank/DDBJ whole genome shotgun (WGS) entry which is preliminary data.</text>
</comment>
<sequence>MELPQPRPFGTEGRKTTHDFLSLYSPAQQDPRPQGGFLKTHDFLQPLEQVGKDVTKEEDKIEIKDVERPPPAAPPPPAVEHILPGGIGTYSITYFNQRITKPEGNLFMMAQASSTNRTDENNSNSSSYTGSGFTLWDESAVKKGKTGKENNVVDRPVPRESVVNMGGGPWTTSSERPSQSSSNQKNNNTTFSSPSTSQPSPATRNQSFMNMITSAKTLQEEDDDEEEEEEFIVKKEPTSHPKGNLSVKLDVKSNDQKPCTPRSKHSATEQRRRSKINDRFQKLREIIPHSDQKRDKASFLLEVIEYIQFLQDKVHKFEGYPGWNQEPSKLMPWRNPRTPEDFINQTQPTNISSGPASSMLAAKFEESKTGASPVLPINGQHLVESDISTAFREKVQQPEITNKATSLPLPLRTSIFPFGGVSNTSFPTSSRPPSDTEKPTSQAPQSPFWPSPGAFTSDNAVPDKVKDREITIESGTINISSIYSQGLLNSLTQALQTSGIDLSQASISVQIDLGKRANGRVNSSASIVKDTDNQISNQAMPRFVVTSTGEDSGQAMKRLKTSRS</sequence>
<evidence type="ECO:0000313" key="1">
    <source>
        <dbReference type="EMBL" id="KAI5660081.1"/>
    </source>
</evidence>
<protein>
    <submittedName>
        <fullName evidence="1">Uncharacterized protein</fullName>
    </submittedName>
</protein>
<keyword evidence="2" id="KW-1185">Reference proteome</keyword>
<name>A0ACC0AHJ9_CATRO</name>
<proteinExistence type="predicted"/>
<reference evidence="2" key="1">
    <citation type="journal article" date="2023" name="Nat. Plants">
        <title>Single-cell RNA sequencing provides a high-resolution roadmap for understanding the multicellular compartmentation of specialized metabolism.</title>
        <authorList>
            <person name="Sun S."/>
            <person name="Shen X."/>
            <person name="Li Y."/>
            <person name="Li Y."/>
            <person name="Wang S."/>
            <person name="Li R."/>
            <person name="Zhang H."/>
            <person name="Shen G."/>
            <person name="Guo B."/>
            <person name="Wei J."/>
            <person name="Xu J."/>
            <person name="St-Pierre B."/>
            <person name="Chen S."/>
            <person name="Sun C."/>
        </authorList>
    </citation>
    <scope>NUCLEOTIDE SEQUENCE [LARGE SCALE GENOMIC DNA]</scope>
</reference>
<gene>
    <name evidence="1" type="ORF">M9H77_28874</name>
</gene>
<accession>A0ACC0AHJ9</accession>